<dbReference type="Proteomes" id="UP000887458">
    <property type="component" value="Unassembled WGS sequence"/>
</dbReference>
<keyword evidence="1" id="KW-0472">Membrane</keyword>
<sequence>MDSVCKNKNNNIANAYNDDNNIERFIVPNRPLNDIINDKNCANICNNSIGTNIIAIIIVLIIDINSLVLLQVPQDKYGYDFEFEFR</sequence>
<reference evidence="2 3" key="1">
    <citation type="journal article" date="2018" name="J. Allergy Clin. Immunol.">
        <title>High-quality assembly of Dermatophagoides pteronyssinus genome and transcriptome reveals a wide range of novel allergens.</title>
        <authorList>
            <person name="Liu X.Y."/>
            <person name="Yang K.Y."/>
            <person name="Wang M.Q."/>
            <person name="Kwok J.S."/>
            <person name="Zeng X."/>
            <person name="Yang Z."/>
            <person name="Xiao X.J."/>
            <person name="Lau C.P."/>
            <person name="Li Y."/>
            <person name="Huang Z.M."/>
            <person name="Ba J.G."/>
            <person name="Yim A.K."/>
            <person name="Ouyang C.Y."/>
            <person name="Ngai S.M."/>
            <person name="Chan T.F."/>
            <person name="Leung E.L."/>
            <person name="Liu L."/>
            <person name="Liu Z.G."/>
            <person name="Tsui S.K."/>
        </authorList>
    </citation>
    <scope>NUCLEOTIDE SEQUENCE [LARGE SCALE GENOMIC DNA]</scope>
    <source>
        <strain evidence="2">Derp</strain>
    </source>
</reference>
<protein>
    <submittedName>
        <fullName evidence="2">Uncharacterized protein</fullName>
    </submittedName>
</protein>
<keyword evidence="3" id="KW-1185">Reference proteome</keyword>
<evidence type="ECO:0000256" key="1">
    <source>
        <dbReference type="SAM" id="Phobius"/>
    </source>
</evidence>
<feature type="transmembrane region" description="Helical" evidence="1">
    <location>
        <begin position="49"/>
        <end position="70"/>
    </location>
</feature>
<dbReference type="EMBL" id="NJHN03000032">
    <property type="protein sequence ID" value="KAH9423198.1"/>
    <property type="molecule type" value="Genomic_DNA"/>
</dbReference>
<gene>
    <name evidence="2" type="ORF">DERP_003475</name>
</gene>
<accession>A0ABQ8JLA5</accession>
<evidence type="ECO:0000313" key="2">
    <source>
        <dbReference type="EMBL" id="KAH9423198.1"/>
    </source>
</evidence>
<name>A0ABQ8JLA5_DERPT</name>
<comment type="caution">
    <text evidence="2">The sequence shown here is derived from an EMBL/GenBank/DDBJ whole genome shotgun (WGS) entry which is preliminary data.</text>
</comment>
<keyword evidence="1" id="KW-1133">Transmembrane helix</keyword>
<organism evidence="2 3">
    <name type="scientific">Dermatophagoides pteronyssinus</name>
    <name type="common">European house dust mite</name>
    <dbReference type="NCBI Taxonomy" id="6956"/>
    <lineage>
        <taxon>Eukaryota</taxon>
        <taxon>Metazoa</taxon>
        <taxon>Ecdysozoa</taxon>
        <taxon>Arthropoda</taxon>
        <taxon>Chelicerata</taxon>
        <taxon>Arachnida</taxon>
        <taxon>Acari</taxon>
        <taxon>Acariformes</taxon>
        <taxon>Sarcoptiformes</taxon>
        <taxon>Astigmata</taxon>
        <taxon>Psoroptidia</taxon>
        <taxon>Analgoidea</taxon>
        <taxon>Pyroglyphidae</taxon>
        <taxon>Dermatophagoidinae</taxon>
        <taxon>Dermatophagoides</taxon>
    </lineage>
</organism>
<keyword evidence="1" id="KW-0812">Transmembrane</keyword>
<reference evidence="2 3" key="2">
    <citation type="journal article" date="2022" name="Mol. Biol. Evol.">
        <title>Comparative Genomics Reveals Insights into the Divergent Evolution of Astigmatic Mites and Household Pest Adaptations.</title>
        <authorList>
            <person name="Xiong Q."/>
            <person name="Wan A.T."/>
            <person name="Liu X."/>
            <person name="Fung C.S."/>
            <person name="Xiao X."/>
            <person name="Malainual N."/>
            <person name="Hou J."/>
            <person name="Wang L."/>
            <person name="Wang M."/>
            <person name="Yang K.Y."/>
            <person name="Cui Y."/>
            <person name="Leung E.L."/>
            <person name="Nong W."/>
            <person name="Shin S.K."/>
            <person name="Au S.W."/>
            <person name="Jeong K.Y."/>
            <person name="Chew F.T."/>
            <person name="Hui J.H."/>
            <person name="Leung T.F."/>
            <person name="Tungtrongchitr A."/>
            <person name="Zhong N."/>
            <person name="Liu Z."/>
            <person name="Tsui S.K."/>
        </authorList>
    </citation>
    <scope>NUCLEOTIDE SEQUENCE [LARGE SCALE GENOMIC DNA]</scope>
    <source>
        <strain evidence="2">Derp</strain>
    </source>
</reference>
<proteinExistence type="predicted"/>
<evidence type="ECO:0000313" key="3">
    <source>
        <dbReference type="Proteomes" id="UP000887458"/>
    </source>
</evidence>